<organism evidence="2 3">
    <name type="scientific">Clostridium neonatale</name>
    <dbReference type="NCBI Taxonomy" id="137838"/>
    <lineage>
        <taxon>Bacteria</taxon>
        <taxon>Bacillati</taxon>
        <taxon>Bacillota</taxon>
        <taxon>Clostridia</taxon>
        <taxon>Eubacteriales</taxon>
        <taxon>Clostridiaceae</taxon>
        <taxon>Clostridium</taxon>
    </lineage>
</organism>
<reference evidence="2" key="1">
    <citation type="submission" date="2022-10" db="EMBL/GenBank/DDBJ databases">
        <authorList>
            <person name="Aires J."/>
            <person name="Mesa V."/>
        </authorList>
    </citation>
    <scope>NUCLEOTIDE SEQUENCE</scope>
    <source>
        <strain evidence="2">Clostridium neonatale JD116</strain>
    </source>
</reference>
<dbReference type="PANTHER" id="PTHR34700">
    <property type="entry name" value="POTASSIUM BINDING PROTEIN KBP"/>
    <property type="match status" value="1"/>
</dbReference>
<dbReference type="SUPFAM" id="SSF54106">
    <property type="entry name" value="LysM domain"/>
    <property type="match status" value="1"/>
</dbReference>
<accession>A0AAD1YLW1</accession>
<evidence type="ECO:0000313" key="3">
    <source>
        <dbReference type="Proteomes" id="UP001189143"/>
    </source>
</evidence>
<evidence type="ECO:0000259" key="1">
    <source>
        <dbReference type="PROSITE" id="PS51782"/>
    </source>
</evidence>
<gene>
    <name evidence="2" type="primary">lytN</name>
    <name evidence="2" type="ORF">CNEO2_900016</name>
</gene>
<dbReference type="InterPro" id="IPR052196">
    <property type="entry name" value="Bact_Kbp"/>
</dbReference>
<dbReference type="InterPro" id="IPR018392">
    <property type="entry name" value="LysM"/>
</dbReference>
<keyword evidence="2" id="KW-0378">Hydrolase</keyword>
<dbReference type="CDD" id="cd00118">
    <property type="entry name" value="LysM"/>
    <property type="match status" value="1"/>
</dbReference>
<dbReference type="PANTHER" id="PTHR34700:SF4">
    <property type="entry name" value="PHAGE-LIKE ELEMENT PBSX PROTEIN XKDP"/>
    <property type="match status" value="1"/>
</dbReference>
<protein>
    <submittedName>
        <fullName evidence="2">Cell wall hydrolase LytN</fullName>
        <ecNumber evidence="2">3.-.-.-</ecNumber>
    </submittedName>
</protein>
<dbReference type="Pfam" id="PF01476">
    <property type="entry name" value="LysM"/>
    <property type="match status" value="1"/>
</dbReference>
<dbReference type="InterPro" id="IPR036779">
    <property type="entry name" value="LysM_dom_sf"/>
</dbReference>
<dbReference type="PROSITE" id="PS51782">
    <property type="entry name" value="LYSM"/>
    <property type="match status" value="1"/>
</dbReference>
<dbReference type="AlphaFoldDB" id="A0AAD1YLW1"/>
<dbReference type="SMART" id="SM00257">
    <property type="entry name" value="LysM"/>
    <property type="match status" value="1"/>
</dbReference>
<dbReference type="EMBL" id="CAMTCP010000293">
    <property type="protein sequence ID" value="CAI3694265.1"/>
    <property type="molecule type" value="Genomic_DNA"/>
</dbReference>
<dbReference type="GO" id="GO:0016787">
    <property type="term" value="F:hydrolase activity"/>
    <property type="evidence" value="ECO:0007669"/>
    <property type="project" value="UniProtKB-KW"/>
</dbReference>
<name>A0AAD1YLW1_9CLOT</name>
<proteinExistence type="predicted"/>
<feature type="domain" description="LysM" evidence="1">
    <location>
        <begin position="171"/>
        <end position="218"/>
    </location>
</feature>
<dbReference type="EC" id="3.-.-.-" evidence="2"/>
<dbReference type="Gene3D" id="3.10.350.10">
    <property type="entry name" value="LysM domain"/>
    <property type="match status" value="1"/>
</dbReference>
<comment type="caution">
    <text evidence="2">The sequence shown here is derived from an EMBL/GenBank/DDBJ whole genome shotgun (WGS) entry which is preliminary data.</text>
</comment>
<dbReference type="RefSeq" id="WP_317049949.1">
    <property type="nucleotide sequence ID" value="NZ_CAMRXC010000286.1"/>
</dbReference>
<sequence length="221" mass="25466">MYKMYIGIDEGEEGFILPVLPEKIEITEKGDNKTYNVINLGEVNNINLPLLTDISFESHFPLQKNSFISVEEKRLMDPYYYVKKINGWRNNLKKIRFIFTGGPLEINDLFSIENFKYEEHGGEVGDIYYSLDLKRYKEYSVRKVTQKANSNGGFVFIPAKEETPPTNPANTTYTVVKGDTLWHIAKRFLCDGTRYPEIAKLNSIDNPDLIYPGQVFKIPTS</sequence>
<evidence type="ECO:0000313" key="2">
    <source>
        <dbReference type="EMBL" id="CAI3694265.1"/>
    </source>
</evidence>
<dbReference type="Proteomes" id="UP001189143">
    <property type="component" value="Unassembled WGS sequence"/>
</dbReference>